<proteinExistence type="predicted"/>
<sequence length="349" mass="40755">MEKVQFSQVNLEDPFFDSLKADYEGFEDWFHRKRDSEAYIQKKDNGELEAFLYLKIEEEAITDVEPNLPAAKRLKVGTFKIDAHNTKLGEKFIQMIMRVAVYNQVNEIYVTIFEKHAGLVNLLKRYGFERWGIKGNPENPESVYVKSMTSVSDDLCKGFPFVHTHGKNKYVLSIYPKYHTPLFPDSILNTEQRDRDTLVRDISHTNSIHKIYLCKMDGVDQLVPGDILVIYRTRDYGKPAYYSSVATSVCVVEEVKRPGDFKNLSEFIRYTNAYSIFDERILQQYYHNPKTVVIKMTYNAAFNHRLNRQELIDKVGLSPSQYWGFFQLTDKQFNDIITRGQIDESLIIN</sequence>
<accession>A0A9D1UY66</accession>
<dbReference type="InterPro" id="IPR016181">
    <property type="entry name" value="Acyl_CoA_acyltransferase"/>
</dbReference>
<dbReference type="AlphaFoldDB" id="A0A9D1UY66"/>
<reference evidence="1" key="1">
    <citation type="journal article" date="2021" name="PeerJ">
        <title>Extensive microbial diversity within the chicken gut microbiome revealed by metagenomics and culture.</title>
        <authorList>
            <person name="Gilroy R."/>
            <person name="Ravi A."/>
            <person name="Getino M."/>
            <person name="Pursley I."/>
            <person name="Horton D.L."/>
            <person name="Alikhan N.F."/>
            <person name="Baker D."/>
            <person name="Gharbi K."/>
            <person name="Hall N."/>
            <person name="Watson M."/>
            <person name="Adriaenssens E.M."/>
            <person name="Foster-Nyarko E."/>
            <person name="Jarju S."/>
            <person name="Secka A."/>
            <person name="Antonio M."/>
            <person name="Oren A."/>
            <person name="Chaudhuri R.R."/>
            <person name="La Ragione R."/>
            <person name="Hildebrand F."/>
            <person name="Pallen M.J."/>
        </authorList>
    </citation>
    <scope>NUCLEOTIDE SEQUENCE</scope>
    <source>
        <strain evidence="1">23274</strain>
    </source>
</reference>
<reference evidence="1" key="2">
    <citation type="submission" date="2021-04" db="EMBL/GenBank/DDBJ databases">
        <authorList>
            <person name="Gilroy R."/>
        </authorList>
    </citation>
    <scope>NUCLEOTIDE SEQUENCE</scope>
    <source>
        <strain evidence="1">23274</strain>
    </source>
</reference>
<evidence type="ECO:0000313" key="1">
    <source>
        <dbReference type="EMBL" id="HIX02632.1"/>
    </source>
</evidence>
<name>A0A9D1UY66_9BACT</name>
<dbReference type="Proteomes" id="UP000824202">
    <property type="component" value="Unassembled WGS sequence"/>
</dbReference>
<organism evidence="1 2">
    <name type="scientific">Candidatus Odoribacter faecigallinarum</name>
    <dbReference type="NCBI Taxonomy" id="2838706"/>
    <lineage>
        <taxon>Bacteria</taxon>
        <taxon>Pseudomonadati</taxon>
        <taxon>Bacteroidota</taxon>
        <taxon>Bacteroidia</taxon>
        <taxon>Bacteroidales</taxon>
        <taxon>Odoribacteraceae</taxon>
        <taxon>Odoribacter</taxon>
    </lineage>
</organism>
<dbReference type="Gene3D" id="3.40.630.30">
    <property type="match status" value="1"/>
</dbReference>
<protein>
    <submittedName>
        <fullName evidence="1">N-acetyltransferase</fullName>
    </submittedName>
</protein>
<dbReference type="SUPFAM" id="SSF55729">
    <property type="entry name" value="Acyl-CoA N-acyltransferases (Nat)"/>
    <property type="match status" value="1"/>
</dbReference>
<comment type="caution">
    <text evidence="1">The sequence shown here is derived from an EMBL/GenBank/DDBJ whole genome shotgun (WGS) entry which is preliminary data.</text>
</comment>
<gene>
    <name evidence="1" type="ORF">H9863_00745</name>
</gene>
<evidence type="ECO:0000313" key="2">
    <source>
        <dbReference type="Proteomes" id="UP000824202"/>
    </source>
</evidence>
<dbReference type="EMBL" id="DXFT01000016">
    <property type="protein sequence ID" value="HIX02632.1"/>
    <property type="molecule type" value="Genomic_DNA"/>
</dbReference>